<dbReference type="Gene3D" id="3.30.565.10">
    <property type="entry name" value="Histidine kinase-like ATPase, C-terminal domain"/>
    <property type="match status" value="1"/>
</dbReference>
<dbReference type="Pfam" id="PF00672">
    <property type="entry name" value="HAMP"/>
    <property type="match status" value="1"/>
</dbReference>
<dbReference type="Pfam" id="PF16524">
    <property type="entry name" value="RisS_PPD"/>
    <property type="match status" value="1"/>
</dbReference>
<dbReference type="Pfam" id="PF00512">
    <property type="entry name" value="HisKA"/>
    <property type="match status" value="1"/>
</dbReference>
<dbReference type="Gene3D" id="3.30.450.300">
    <property type="entry name" value="Sensor histidine kinase RisS, periplasmic domain"/>
    <property type="match status" value="1"/>
</dbReference>
<keyword evidence="14 15" id="KW-0472">Membrane</keyword>
<dbReference type="SMART" id="SM00388">
    <property type="entry name" value="HisKA"/>
    <property type="match status" value="1"/>
</dbReference>
<comment type="catalytic activity">
    <reaction evidence="1">
        <text>ATP + protein L-histidine = ADP + protein N-phospho-L-histidine.</text>
        <dbReference type="EC" id="2.7.13.3"/>
    </reaction>
</comment>
<feature type="transmembrane region" description="Helical" evidence="15">
    <location>
        <begin position="14"/>
        <end position="35"/>
    </location>
</feature>
<evidence type="ECO:0000256" key="12">
    <source>
        <dbReference type="ARBA" id="ARBA00022989"/>
    </source>
</evidence>
<feature type="domain" description="Histidine kinase" evidence="16">
    <location>
        <begin position="240"/>
        <end position="448"/>
    </location>
</feature>
<feature type="domain" description="HAMP" evidence="17">
    <location>
        <begin position="180"/>
        <end position="232"/>
    </location>
</feature>
<dbReference type="InterPro" id="IPR036097">
    <property type="entry name" value="HisK_dim/P_sf"/>
</dbReference>
<dbReference type="SMART" id="SM00387">
    <property type="entry name" value="HATPase_c"/>
    <property type="match status" value="1"/>
</dbReference>
<dbReference type="InterPro" id="IPR003661">
    <property type="entry name" value="HisK_dim/P_dom"/>
</dbReference>
<dbReference type="SUPFAM" id="SSF158472">
    <property type="entry name" value="HAMP domain-like"/>
    <property type="match status" value="1"/>
</dbReference>
<evidence type="ECO:0000256" key="10">
    <source>
        <dbReference type="ARBA" id="ARBA00022777"/>
    </source>
</evidence>
<dbReference type="SUPFAM" id="SSF55874">
    <property type="entry name" value="ATPase domain of HSP90 chaperone/DNA topoisomerase II/histidine kinase"/>
    <property type="match status" value="1"/>
</dbReference>
<dbReference type="Pfam" id="PF02518">
    <property type="entry name" value="HATPase_c"/>
    <property type="match status" value="1"/>
</dbReference>
<keyword evidence="7" id="KW-0808">Transferase</keyword>
<dbReference type="Proteomes" id="UP000462435">
    <property type="component" value="Unassembled WGS sequence"/>
</dbReference>
<accession>A0A7V8FUV2</accession>
<dbReference type="PROSITE" id="PS50885">
    <property type="entry name" value="HAMP"/>
    <property type="match status" value="1"/>
</dbReference>
<dbReference type="EC" id="2.7.13.3" evidence="3"/>
<keyword evidence="5" id="KW-0997">Cell inner membrane</keyword>
<evidence type="ECO:0000259" key="17">
    <source>
        <dbReference type="PROSITE" id="PS50885"/>
    </source>
</evidence>
<keyword evidence="4" id="KW-1003">Cell membrane</keyword>
<dbReference type="InterPro" id="IPR050980">
    <property type="entry name" value="2C_sensor_his_kinase"/>
</dbReference>
<sequence length="453" mass="50196">MKVRSQSGWFSNGLFWRTFFLLTFLITASMVAWVASFRMVERGPRAEQLAAQIVSVVTITRAALTHSAPEMRRELLFDLASNEGIRIYPLEKSDKIVPPEDSPIVPELEYYVRQSLDENTLFASSVNDVEGFWISFNIDDDQYWLMLDRGRLDRTSGLQWLGWGSIALFLSLIGAVFISTLINQPLARLTAAARAIAKGRQTDPLPESGPTEIEEANRSFNQMVADLNRVESDRALILAGISHDLRTPLARMQLEVEMANLSDESRDGMHSDLAQMDSIIGQFLDYAKPFDASNLETIDLAALLHDVTAKATRLSDVKISTAIAPDSEIAGNGTELARVFSNLVENARRYGKTPGTDCAEIDLHSRIEGHSVIVEVGDHGPGVPDSECERLLRPFTRLDTARSQANGSGLGLAIVNRIVLRHNGKLALKGHEETHGGLLVQITLPLRHHRRHA</sequence>
<protein>
    <recommendedName>
        <fullName evidence="3">histidine kinase</fullName>
        <ecNumber evidence="3">2.7.13.3</ecNumber>
    </recommendedName>
</protein>
<evidence type="ECO:0000256" key="5">
    <source>
        <dbReference type="ARBA" id="ARBA00022519"/>
    </source>
</evidence>
<dbReference type="EMBL" id="WNDX01000107">
    <property type="protein sequence ID" value="KAF1041768.1"/>
    <property type="molecule type" value="Genomic_DNA"/>
</dbReference>
<dbReference type="PANTHER" id="PTHR44936">
    <property type="entry name" value="SENSOR PROTEIN CREC"/>
    <property type="match status" value="1"/>
</dbReference>
<comment type="caution">
    <text evidence="18">The sequence shown here is derived from an EMBL/GenBank/DDBJ whole genome shotgun (WGS) entry which is preliminary data.</text>
</comment>
<evidence type="ECO:0000256" key="1">
    <source>
        <dbReference type="ARBA" id="ARBA00000085"/>
    </source>
</evidence>
<proteinExistence type="predicted"/>
<keyword evidence="9" id="KW-0547">Nucleotide-binding</keyword>
<evidence type="ECO:0000256" key="8">
    <source>
        <dbReference type="ARBA" id="ARBA00022692"/>
    </source>
</evidence>
<dbReference type="GO" id="GO:0005524">
    <property type="term" value="F:ATP binding"/>
    <property type="evidence" value="ECO:0007669"/>
    <property type="project" value="UniProtKB-KW"/>
</dbReference>
<keyword evidence="6" id="KW-0597">Phosphoprotein</keyword>
<dbReference type="PRINTS" id="PR00344">
    <property type="entry name" value="BCTRLSENSOR"/>
</dbReference>
<evidence type="ECO:0000313" key="19">
    <source>
        <dbReference type="Proteomes" id="UP000462435"/>
    </source>
</evidence>
<dbReference type="SUPFAM" id="SSF47384">
    <property type="entry name" value="Homodimeric domain of signal transducing histidine kinase"/>
    <property type="match status" value="1"/>
</dbReference>
<evidence type="ECO:0000256" key="6">
    <source>
        <dbReference type="ARBA" id="ARBA00022553"/>
    </source>
</evidence>
<dbReference type="AlphaFoldDB" id="A0A7V8FUV2"/>
<dbReference type="InterPro" id="IPR004358">
    <property type="entry name" value="Sig_transdc_His_kin-like_C"/>
</dbReference>
<evidence type="ECO:0000256" key="15">
    <source>
        <dbReference type="SAM" id="Phobius"/>
    </source>
</evidence>
<dbReference type="PANTHER" id="PTHR44936:SF5">
    <property type="entry name" value="SENSOR HISTIDINE KINASE ENVZ"/>
    <property type="match status" value="1"/>
</dbReference>
<evidence type="ECO:0000259" key="16">
    <source>
        <dbReference type="PROSITE" id="PS50109"/>
    </source>
</evidence>
<keyword evidence="8 15" id="KW-0812">Transmembrane</keyword>
<comment type="subcellular location">
    <subcellularLocation>
        <location evidence="2">Cell inner membrane</location>
        <topology evidence="2">Multi-pass membrane protein</topology>
    </subcellularLocation>
</comment>
<name>A0A7V8FUV2_9BURK</name>
<dbReference type="InterPro" id="IPR003594">
    <property type="entry name" value="HATPase_dom"/>
</dbReference>
<keyword evidence="10" id="KW-0418">Kinase</keyword>
<evidence type="ECO:0000313" key="18">
    <source>
        <dbReference type="EMBL" id="KAF1041768.1"/>
    </source>
</evidence>
<dbReference type="InterPro" id="IPR038421">
    <property type="entry name" value="RisS_PPD_sf"/>
</dbReference>
<keyword evidence="13" id="KW-0902">Two-component regulatory system</keyword>
<reference evidence="19" key="1">
    <citation type="journal article" date="2020" name="MBio">
        <title>Horizontal gene transfer to a defensive symbiont with a reduced genome amongst a multipartite beetle microbiome.</title>
        <authorList>
            <person name="Waterworth S.C."/>
            <person name="Florez L.V."/>
            <person name="Rees E.R."/>
            <person name="Hertweck C."/>
            <person name="Kaltenpoth M."/>
            <person name="Kwan J.C."/>
        </authorList>
    </citation>
    <scope>NUCLEOTIDE SEQUENCE [LARGE SCALE GENOMIC DNA]</scope>
</reference>
<dbReference type="InterPro" id="IPR036890">
    <property type="entry name" value="HATPase_C_sf"/>
</dbReference>
<evidence type="ECO:0000256" key="13">
    <source>
        <dbReference type="ARBA" id="ARBA00023012"/>
    </source>
</evidence>
<dbReference type="GO" id="GO:0000155">
    <property type="term" value="F:phosphorelay sensor kinase activity"/>
    <property type="evidence" value="ECO:0007669"/>
    <property type="project" value="InterPro"/>
</dbReference>
<evidence type="ECO:0000256" key="3">
    <source>
        <dbReference type="ARBA" id="ARBA00012438"/>
    </source>
</evidence>
<dbReference type="InterPro" id="IPR032408">
    <property type="entry name" value="RisS_PPD"/>
</dbReference>
<dbReference type="Gene3D" id="1.10.287.130">
    <property type="match status" value="1"/>
</dbReference>
<dbReference type="PROSITE" id="PS50109">
    <property type="entry name" value="HIS_KIN"/>
    <property type="match status" value="1"/>
</dbReference>
<dbReference type="InterPro" id="IPR005467">
    <property type="entry name" value="His_kinase_dom"/>
</dbReference>
<keyword evidence="12 15" id="KW-1133">Transmembrane helix</keyword>
<dbReference type="SMART" id="SM00304">
    <property type="entry name" value="HAMP"/>
    <property type="match status" value="1"/>
</dbReference>
<evidence type="ECO:0000256" key="11">
    <source>
        <dbReference type="ARBA" id="ARBA00022840"/>
    </source>
</evidence>
<evidence type="ECO:0000256" key="14">
    <source>
        <dbReference type="ARBA" id="ARBA00023136"/>
    </source>
</evidence>
<dbReference type="CDD" id="cd00082">
    <property type="entry name" value="HisKA"/>
    <property type="match status" value="1"/>
</dbReference>
<dbReference type="Gene3D" id="1.10.8.500">
    <property type="entry name" value="HAMP domain in histidine kinase"/>
    <property type="match status" value="1"/>
</dbReference>
<evidence type="ECO:0000256" key="4">
    <source>
        <dbReference type="ARBA" id="ARBA00022475"/>
    </source>
</evidence>
<organism evidence="18 19">
    <name type="scientific">Herbaspirillum frisingense</name>
    <dbReference type="NCBI Taxonomy" id="92645"/>
    <lineage>
        <taxon>Bacteria</taxon>
        <taxon>Pseudomonadati</taxon>
        <taxon>Pseudomonadota</taxon>
        <taxon>Betaproteobacteria</taxon>
        <taxon>Burkholderiales</taxon>
        <taxon>Oxalobacteraceae</taxon>
        <taxon>Herbaspirillum</taxon>
    </lineage>
</organism>
<keyword evidence="11" id="KW-0067">ATP-binding</keyword>
<dbReference type="GO" id="GO:0005886">
    <property type="term" value="C:plasma membrane"/>
    <property type="evidence" value="ECO:0007669"/>
    <property type="project" value="UniProtKB-SubCell"/>
</dbReference>
<feature type="transmembrane region" description="Helical" evidence="15">
    <location>
        <begin position="160"/>
        <end position="182"/>
    </location>
</feature>
<evidence type="ECO:0000256" key="9">
    <source>
        <dbReference type="ARBA" id="ARBA00022741"/>
    </source>
</evidence>
<gene>
    <name evidence="18" type="primary">envZ_4</name>
    <name evidence="18" type="ORF">GAK35_03110</name>
</gene>
<evidence type="ECO:0000256" key="2">
    <source>
        <dbReference type="ARBA" id="ARBA00004429"/>
    </source>
</evidence>
<evidence type="ECO:0000256" key="7">
    <source>
        <dbReference type="ARBA" id="ARBA00022679"/>
    </source>
</evidence>
<dbReference type="InterPro" id="IPR003660">
    <property type="entry name" value="HAMP_dom"/>
</dbReference>